<evidence type="ECO:0000256" key="2">
    <source>
        <dbReference type="SAM" id="SignalP"/>
    </source>
</evidence>
<keyword evidence="1" id="KW-0812">Transmembrane</keyword>
<keyword evidence="1" id="KW-0472">Membrane</keyword>
<protein>
    <recommendedName>
        <fullName evidence="5">YtkA-like domain-containing protein</fullName>
    </recommendedName>
</protein>
<dbReference type="EMBL" id="JAEMHM010000002">
    <property type="protein sequence ID" value="MBJ6723612.1"/>
    <property type="molecule type" value="Genomic_DNA"/>
</dbReference>
<gene>
    <name evidence="3" type="ORF">JFN93_02715</name>
</gene>
<feature type="transmembrane region" description="Helical" evidence="1">
    <location>
        <begin position="146"/>
        <end position="164"/>
    </location>
</feature>
<feature type="signal peptide" evidence="2">
    <location>
        <begin position="1"/>
        <end position="22"/>
    </location>
</feature>
<dbReference type="RefSeq" id="WP_199382453.1">
    <property type="nucleotide sequence ID" value="NZ_JAEMHM010000002.1"/>
</dbReference>
<reference evidence="3" key="1">
    <citation type="submission" date="2020-12" db="EMBL/GenBank/DDBJ databases">
        <title>Geomonas sp. Red875, isolated from river sediment.</title>
        <authorList>
            <person name="Xu Z."/>
            <person name="Zhang Z."/>
            <person name="Masuda Y."/>
            <person name="Itoh H."/>
            <person name="Senoo K."/>
        </authorList>
    </citation>
    <scope>NUCLEOTIDE SEQUENCE</scope>
    <source>
        <strain evidence="3">Red875</strain>
    </source>
</reference>
<evidence type="ECO:0000256" key="1">
    <source>
        <dbReference type="SAM" id="Phobius"/>
    </source>
</evidence>
<dbReference type="Proteomes" id="UP000636888">
    <property type="component" value="Unassembled WGS sequence"/>
</dbReference>
<keyword evidence="2" id="KW-0732">Signal</keyword>
<accession>A0A8J7M068</accession>
<proteinExistence type="predicted"/>
<evidence type="ECO:0000313" key="3">
    <source>
        <dbReference type="EMBL" id="MBJ6723612.1"/>
    </source>
</evidence>
<evidence type="ECO:0000313" key="4">
    <source>
        <dbReference type="Proteomes" id="UP000636888"/>
    </source>
</evidence>
<evidence type="ECO:0008006" key="5">
    <source>
        <dbReference type="Google" id="ProtNLM"/>
    </source>
</evidence>
<feature type="chain" id="PRO_5035239694" description="YtkA-like domain-containing protein" evidence="2">
    <location>
        <begin position="23"/>
        <end position="165"/>
    </location>
</feature>
<organism evidence="3 4">
    <name type="scientific">Geomesophilobacter sediminis</name>
    <dbReference type="NCBI Taxonomy" id="2798584"/>
    <lineage>
        <taxon>Bacteria</taxon>
        <taxon>Pseudomonadati</taxon>
        <taxon>Thermodesulfobacteriota</taxon>
        <taxon>Desulfuromonadia</taxon>
        <taxon>Geobacterales</taxon>
        <taxon>Geobacteraceae</taxon>
        <taxon>Geomesophilobacter</taxon>
    </lineage>
</organism>
<keyword evidence="1" id="KW-1133">Transmembrane helix</keyword>
<name>A0A8J7M068_9BACT</name>
<sequence length="165" mass="18445">MQKKFILALLFSLLTLPPTAFAMEQSFSQNGVKATVHLSPDQLTPGKEATLRLSLEKDGHPVTDQAVVLEVYEKDAKEPVIKRKVDVLEGEYVDSWKFEKPSDYRVVLKIAAPGQAEGLRYEIVASVEKDEHQGHGFMSHMFGGHWGWWGGALMVGMMVTMMVLL</sequence>
<dbReference type="AlphaFoldDB" id="A0A8J7M068"/>
<comment type="caution">
    <text evidence="3">The sequence shown here is derived from an EMBL/GenBank/DDBJ whole genome shotgun (WGS) entry which is preliminary data.</text>
</comment>
<keyword evidence="4" id="KW-1185">Reference proteome</keyword>